<gene>
    <name evidence="3" type="ORF">METZ01_LOCUS270063</name>
</gene>
<comment type="similarity">
    <text evidence="1">Belongs to the protein kinase superfamily. ADCK protein kinase family.</text>
</comment>
<dbReference type="AlphaFoldDB" id="A0A382JZF0"/>
<dbReference type="PANTHER" id="PTHR10566:SF113">
    <property type="entry name" value="PROTEIN ACTIVITY OF BC1 COMPLEX KINASE 7, CHLOROPLASTIC"/>
    <property type="match status" value="1"/>
</dbReference>
<dbReference type="InterPro" id="IPR011009">
    <property type="entry name" value="Kinase-like_dom_sf"/>
</dbReference>
<proteinExistence type="inferred from homology"/>
<accession>A0A382JZF0</accession>
<evidence type="ECO:0000259" key="2">
    <source>
        <dbReference type="Pfam" id="PF03109"/>
    </source>
</evidence>
<dbReference type="SUPFAM" id="SSF56112">
    <property type="entry name" value="Protein kinase-like (PK-like)"/>
    <property type="match status" value="1"/>
</dbReference>
<dbReference type="Pfam" id="PF03109">
    <property type="entry name" value="ABC1"/>
    <property type="match status" value="1"/>
</dbReference>
<feature type="domain" description="ABC1 atypical kinase-like" evidence="2">
    <location>
        <begin position="92"/>
        <end position="336"/>
    </location>
</feature>
<dbReference type="PANTHER" id="PTHR10566">
    <property type="entry name" value="CHAPERONE-ACTIVITY OF BC1 COMPLEX CABC1 -RELATED"/>
    <property type="match status" value="1"/>
</dbReference>
<reference evidence="3" key="1">
    <citation type="submission" date="2018-05" db="EMBL/GenBank/DDBJ databases">
        <authorList>
            <person name="Lanie J.A."/>
            <person name="Ng W.-L."/>
            <person name="Kazmierczak K.M."/>
            <person name="Andrzejewski T.M."/>
            <person name="Davidsen T.M."/>
            <person name="Wayne K.J."/>
            <person name="Tettelin H."/>
            <person name="Glass J.I."/>
            <person name="Rusch D."/>
            <person name="Podicherti R."/>
            <person name="Tsui H.-C.T."/>
            <person name="Winkler M.E."/>
        </authorList>
    </citation>
    <scope>NUCLEOTIDE SEQUENCE</scope>
</reference>
<feature type="non-terminal residue" evidence="3">
    <location>
        <position position="382"/>
    </location>
</feature>
<dbReference type="InterPro" id="IPR004147">
    <property type="entry name" value="ABC1_dom"/>
</dbReference>
<dbReference type="EMBL" id="UINC01077250">
    <property type="protein sequence ID" value="SVC17209.1"/>
    <property type="molecule type" value="Genomic_DNA"/>
</dbReference>
<protein>
    <recommendedName>
        <fullName evidence="2">ABC1 atypical kinase-like domain-containing protein</fullName>
    </recommendedName>
</protein>
<name>A0A382JZF0_9ZZZZ</name>
<evidence type="ECO:0000256" key="1">
    <source>
        <dbReference type="ARBA" id="ARBA00009670"/>
    </source>
</evidence>
<dbReference type="InterPro" id="IPR050154">
    <property type="entry name" value="UbiB_kinase"/>
</dbReference>
<evidence type="ECO:0000313" key="3">
    <source>
        <dbReference type="EMBL" id="SVC17209.1"/>
    </source>
</evidence>
<organism evidence="3">
    <name type="scientific">marine metagenome</name>
    <dbReference type="NCBI Taxonomy" id="408172"/>
    <lineage>
        <taxon>unclassified sequences</taxon>
        <taxon>metagenomes</taxon>
        <taxon>ecological metagenomes</taxon>
    </lineage>
</organism>
<sequence length="382" mass="42130">MTRTFRNVIRLITIAQTLARHNAIEALEAAGLPRPLVWALRHLESRPPNTPLGTRLAAAAVALGPTFIKFGQALSTRSDLLGAEMAADLGQLRARLPPFSTQESKEVVETELGAKIEDLFATFNDKPAAAASIAQVHFATTRDGHSVAVKILRPGIEQAFALDIDLLLWLAGWIARAKPAWRRLRLQESVETFASMVQVEMDLRMEAAAASELAENFEDDTSYRVPTVDWPRTSRRVLTTARVFGTPIDRVQELASAGHNLDKVLQNASQAMFKQVFRDGFFHGDPHPGNLFVGSDGAINAVDFGIMGRLDKQSRRYLAEMMLSILTRDYEKAARLHFQAGYVPKDKSVAAFTLALRSIAEPILDRPAGEISIGRLLGQLFH</sequence>